<keyword evidence="3" id="KW-1185">Reference proteome</keyword>
<dbReference type="Proteomes" id="UP001451571">
    <property type="component" value="Chromosome"/>
</dbReference>
<reference evidence="2 3" key="1">
    <citation type="submission" date="2024-02" db="EMBL/GenBank/DDBJ databases">
        <title>Bacterial strain from lacustrine sediment.</title>
        <authorList>
            <person name="Petit C."/>
            <person name="Fadhlaoui K."/>
        </authorList>
    </citation>
    <scope>NUCLEOTIDE SEQUENCE [LARGE SCALE GENOMIC DNA]</scope>
    <source>
        <strain evidence="2 3">IPX-CK</strain>
    </source>
</reference>
<organism evidence="2 3">
    <name type="scientific">Kineothrix sedimenti</name>
    <dbReference type="NCBI Taxonomy" id="3123317"/>
    <lineage>
        <taxon>Bacteria</taxon>
        <taxon>Bacillati</taxon>
        <taxon>Bacillota</taxon>
        <taxon>Clostridia</taxon>
        <taxon>Lachnospirales</taxon>
        <taxon>Lachnospiraceae</taxon>
        <taxon>Kineothrix</taxon>
    </lineage>
</organism>
<proteinExistence type="predicted"/>
<evidence type="ECO:0000313" key="3">
    <source>
        <dbReference type="Proteomes" id="UP001451571"/>
    </source>
</evidence>
<evidence type="ECO:0000256" key="1">
    <source>
        <dbReference type="SAM" id="MobiDB-lite"/>
    </source>
</evidence>
<feature type="region of interest" description="Disordered" evidence="1">
    <location>
        <begin position="1"/>
        <end position="61"/>
    </location>
</feature>
<sequence>MKATDKDKSISTIPHGIWEATPSKQNIKNPGSLTTDLQNNGYPAEPLPGPESLQKDRPGED</sequence>
<accession>A0ABZ3ETH2</accession>
<evidence type="ECO:0000313" key="2">
    <source>
        <dbReference type="EMBL" id="XAH72642.1"/>
    </source>
</evidence>
<name>A0ABZ3ETH2_9FIRM</name>
<protein>
    <submittedName>
        <fullName evidence="2">Uncharacterized protein</fullName>
    </submittedName>
</protein>
<gene>
    <name evidence="2" type="ORF">V6984_14115</name>
</gene>
<feature type="compositionally biased region" description="Polar residues" evidence="1">
    <location>
        <begin position="22"/>
        <end position="41"/>
    </location>
</feature>
<dbReference type="EMBL" id="CP146256">
    <property type="protein sequence ID" value="XAH72642.1"/>
    <property type="molecule type" value="Genomic_DNA"/>
</dbReference>
<dbReference type="RefSeq" id="WP_342756256.1">
    <property type="nucleotide sequence ID" value="NZ_CP146256.1"/>
</dbReference>